<sequence>MDAAQWRQPHSAQVLLQDLQEVLDRGWIPQKCSRRWWLKEEQEVFPFHRRHHRHLFHRHSGISVSVKS</sequence>
<evidence type="ECO:0000313" key="2">
    <source>
        <dbReference type="Proteomes" id="UP000317650"/>
    </source>
</evidence>
<keyword evidence="2" id="KW-1185">Reference proteome</keyword>
<comment type="caution">
    <text evidence="1">The sequence shown here is derived from an EMBL/GenBank/DDBJ whole genome shotgun (WGS) entry which is preliminary data.</text>
</comment>
<evidence type="ECO:0000313" key="1">
    <source>
        <dbReference type="EMBL" id="THU67174.1"/>
    </source>
</evidence>
<organism evidence="1 2">
    <name type="scientific">Musa balbisiana</name>
    <name type="common">Banana</name>
    <dbReference type="NCBI Taxonomy" id="52838"/>
    <lineage>
        <taxon>Eukaryota</taxon>
        <taxon>Viridiplantae</taxon>
        <taxon>Streptophyta</taxon>
        <taxon>Embryophyta</taxon>
        <taxon>Tracheophyta</taxon>
        <taxon>Spermatophyta</taxon>
        <taxon>Magnoliopsida</taxon>
        <taxon>Liliopsida</taxon>
        <taxon>Zingiberales</taxon>
        <taxon>Musaceae</taxon>
        <taxon>Musa</taxon>
    </lineage>
</organism>
<name>A0A4S8JXX1_MUSBA</name>
<dbReference type="AlphaFoldDB" id="A0A4S8JXX1"/>
<dbReference type="EMBL" id="PYDT01000003">
    <property type="protein sequence ID" value="THU67174.1"/>
    <property type="molecule type" value="Genomic_DNA"/>
</dbReference>
<proteinExistence type="predicted"/>
<accession>A0A4S8JXX1</accession>
<protein>
    <submittedName>
        <fullName evidence="1">Uncharacterized protein</fullName>
    </submittedName>
</protein>
<reference evidence="1 2" key="1">
    <citation type="journal article" date="2019" name="Nat. Plants">
        <title>Genome sequencing of Musa balbisiana reveals subgenome evolution and function divergence in polyploid bananas.</title>
        <authorList>
            <person name="Yao X."/>
        </authorList>
    </citation>
    <scope>NUCLEOTIDE SEQUENCE [LARGE SCALE GENOMIC DNA]</scope>
    <source>
        <strain evidence="2">cv. DH-PKW</strain>
        <tissue evidence="1">Leaves</tissue>
    </source>
</reference>
<gene>
    <name evidence="1" type="ORF">C4D60_Mb05t21870</name>
</gene>
<dbReference type="Proteomes" id="UP000317650">
    <property type="component" value="Chromosome 5"/>
</dbReference>